<dbReference type="EMBL" id="WIPF01000036">
    <property type="protein sequence ID" value="KAF3223404.1"/>
    <property type="molecule type" value="Genomic_DNA"/>
</dbReference>
<dbReference type="PANTHER" id="PTHR24134">
    <property type="entry name" value="ANKYRIN REPEAT-CONTAINING PROTEIN DDB_G0279043"/>
    <property type="match status" value="1"/>
</dbReference>
<dbReference type="InterPro" id="IPR002110">
    <property type="entry name" value="Ankyrin_rpt"/>
</dbReference>
<evidence type="ECO:0000256" key="2">
    <source>
        <dbReference type="ARBA" id="ARBA00023043"/>
    </source>
</evidence>
<protein>
    <submittedName>
        <fullName evidence="5">Uncharacterized protein</fullName>
    </submittedName>
</protein>
<dbReference type="AlphaFoldDB" id="A0A6G1LS21"/>
<dbReference type="PROSITE" id="PS50297">
    <property type="entry name" value="ANK_REP_REGION"/>
    <property type="match status" value="1"/>
</dbReference>
<dbReference type="SMART" id="SM00248">
    <property type="entry name" value="ANK"/>
    <property type="match status" value="4"/>
</dbReference>
<feature type="repeat" description="ANK" evidence="3">
    <location>
        <begin position="878"/>
        <end position="904"/>
    </location>
</feature>
<feature type="region of interest" description="Disordered" evidence="4">
    <location>
        <begin position="1"/>
        <end position="22"/>
    </location>
</feature>
<comment type="caution">
    <text evidence="5">The sequence shown here is derived from an EMBL/GenBank/DDBJ whole genome shotgun (WGS) entry which is preliminary data.</text>
</comment>
<sequence>MSSSVVIHGNISKRRPARTQKPVASDQFIQYVAETQPQVQTSRAKRIKKLADFDEVIKYLYISRGYNLDKLHEVMEIMFQMGATAIQYRGYINRADFKKKVTVEEWTRLAPYFCACQELQKNVAVRINGLYTIKPSAVKKEIDRNFSIGQQALFRYQRSNYDLTKPFSFGRIEAYTPSSQALCQKIPVQLLQQLPIMTSEKHLLQICRNYIKQRYGSGKELSGVANSGYFEFLRVLLYRLSNNLFHFEQVNDLLDNITKFGYRSSLKALLSLDVLSIKMAAENILPILVWRQDEELIDLIYRTQARSDTSAAWYKIFSCLAGSSPNVWKSGSGVHIFFPVQTYHRGMALDNAPQGLGNENKIPDAVIFISDLIVKYKMNARTAEDAAILLHLALKYTVIEVSILKTLLPPLPPDILDRAYKSIYEKSVLQIQGKMDLSVRLDLGFRKNLHFIMLQAILRNDAEAFQTLLPHSNLNGRAYDGVGESVWDDFNGGGFIWDRLWMVDFNVVVTMALQEIRDDSSAISTGQENFDSSCLFRIAYQLQNTHLREFLLIHCRTYNSKESVITLLTSALWVMVARYDERGALYQGIECSLCKSFTPGKPPTDETTWKDRTEWCEWLIKNGADVSSRIPLDIRERLDISSDLVLHSLIGKRGWWDTAHLILRLKVDVNALDSNEKTPLDILVNIRSTECCADRRKFLEHLLQLGGRITIKSGWGLVNLDAGFEKALRESNIDFLVETWTRRWVRIPPPVVVTGMVIENDDVDPICLELVSWIKSPPKETDREKRIEAFIALLKSSGLRSSTLSVVSDGHNDLRQKIMSLDLAGGQLKQLKRPWGRLQTLNTLQLLVIVAEPELLRAAFSFGGPEALIQLQQEQPPSRLSPLHYMVGKGDFECLRVLLENGANPRVLWSRHSPLLFDRGQDRNNGLELVYEYTLLHHAIQRGDMNTARCLIEYGAFVPSRNESKGYIDGKSCTAEEWLEWKRKISPTFSISVVQLAVKFGRLDFLALLLHVDIDSRDEARAAAIEYKRSTILDWIDHHWMRKPRPDPPQMLDRTEPEQRLILPIENDLVNPDLFNIPGIL</sequence>
<reference evidence="5 6" key="1">
    <citation type="submission" date="2019-06" db="EMBL/GenBank/DDBJ databases">
        <authorList>
            <person name="Palmer J.M."/>
        </authorList>
    </citation>
    <scope>NUCLEOTIDE SEQUENCE [LARGE SCALE GENOMIC DNA]</scope>
    <source>
        <strain evidence="5 6">TWF191</strain>
    </source>
</reference>
<keyword evidence="2 3" id="KW-0040">ANK repeat</keyword>
<feature type="repeat" description="ANK" evidence="3">
    <location>
        <begin position="931"/>
        <end position="963"/>
    </location>
</feature>
<dbReference type="PANTHER" id="PTHR24134:SF9">
    <property type="entry name" value="ANKYRIN REPEAT AND SOCS BOX PROTEIN 8"/>
    <property type="match status" value="1"/>
</dbReference>
<evidence type="ECO:0000313" key="5">
    <source>
        <dbReference type="EMBL" id="KAF3223404.1"/>
    </source>
</evidence>
<evidence type="ECO:0000256" key="1">
    <source>
        <dbReference type="ARBA" id="ARBA00022737"/>
    </source>
</evidence>
<dbReference type="InterPro" id="IPR036770">
    <property type="entry name" value="Ankyrin_rpt-contain_sf"/>
</dbReference>
<dbReference type="SUPFAM" id="SSF48403">
    <property type="entry name" value="Ankyrin repeat"/>
    <property type="match status" value="2"/>
</dbReference>
<proteinExistence type="predicted"/>
<dbReference type="PROSITE" id="PS50088">
    <property type="entry name" value="ANK_REPEAT"/>
    <property type="match status" value="2"/>
</dbReference>
<gene>
    <name evidence="5" type="ORF">TWF191_006415</name>
</gene>
<dbReference type="Pfam" id="PF00023">
    <property type="entry name" value="Ank"/>
    <property type="match status" value="1"/>
</dbReference>
<evidence type="ECO:0000256" key="3">
    <source>
        <dbReference type="PROSITE-ProRule" id="PRU00023"/>
    </source>
</evidence>
<evidence type="ECO:0000256" key="4">
    <source>
        <dbReference type="SAM" id="MobiDB-lite"/>
    </source>
</evidence>
<name>A0A6G1LS21_ORBOL</name>
<keyword evidence="1" id="KW-0677">Repeat</keyword>
<organism evidence="5 6">
    <name type="scientific">Orbilia oligospora</name>
    <name type="common">Nematode-trapping fungus</name>
    <name type="synonym">Arthrobotrys oligospora</name>
    <dbReference type="NCBI Taxonomy" id="2813651"/>
    <lineage>
        <taxon>Eukaryota</taxon>
        <taxon>Fungi</taxon>
        <taxon>Dikarya</taxon>
        <taxon>Ascomycota</taxon>
        <taxon>Pezizomycotina</taxon>
        <taxon>Orbiliomycetes</taxon>
        <taxon>Orbiliales</taxon>
        <taxon>Orbiliaceae</taxon>
        <taxon>Orbilia</taxon>
    </lineage>
</organism>
<dbReference type="Proteomes" id="UP000483672">
    <property type="component" value="Unassembled WGS sequence"/>
</dbReference>
<dbReference type="Gene3D" id="1.25.40.20">
    <property type="entry name" value="Ankyrin repeat-containing domain"/>
    <property type="match status" value="2"/>
</dbReference>
<accession>A0A6G1LS21</accession>
<evidence type="ECO:0000313" key="6">
    <source>
        <dbReference type="Proteomes" id="UP000483672"/>
    </source>
</evidence>